<dbReference type="AlphaFoldDB" id="A0A7W8VCD2"/>
<dbReference type="Gene3D" id="3.30.9.10">
    <property type="entry name" value="D-Amino Acid Oxidase, subunit A, domain 2"/>
    <property type="match status" value="1"/>
</dbReference>
<dbReference type="RefSeq" id="WP_184388958.1">
    <property type="nucleotide sequence ID" value="NZ_BAAAJD010000049.1"/>
</dbReference>
<sequence length="387" mass="40331">MHIAVIGAGAVGLATARELAVRGNRVTVIEASRPGAGTTGTTFAWVNSHGKEPQSYFELNLAGLRAHHELDAALGGGPRWFRPTGNLEWATAPEHAEALRTRAARLRERGYAVREPTPAQARELEPGARIPDGAGAVAFFPAEGHVLTGEFLARMLTDALACGAVLRCPARVAEVAPRPGGVRLLLEDGSAVQADAAVTAAGRWTEALTATAGHPVPMAGPEAPGSAAVGHLGYTAPAPVRLERVLTTGRLNVRPDGGGRLVLQGLDLDADADPAAAPAPRVAEALRERLAEVLVGGAFAEVAEVRVGRRALPADGLTVCGFADPDARLYTIATHSGITLAPALARWAAEEILDGTERPELAGFRPGRFRGGRPDVHLTQARLPGRQ</sequence>
<dbReference type="InterPro" id="IPR036188">
    <property type="entry name" value="FAD/NAD-bd_sf"/>
</dbReference>
<comment type="caution">
    <text evidence="4">The sequence shown here is derived from an EMBL/GenBank/DDBJ whole genome shotgun (WGS) entry which is preliminary data.</text>
</comment>
<dbReference type="Pfam" id="PF01266">
    <property type="entry name" value="DAO"/>
    <property type="match status" value="1"/>
</dbReference>
<proteinExistence type="predicted"/>
<feature type="region of interest" description="Disordered" evidence="2">
    <location>
        <begin position="363"/>
        <end position="387"/>
    </location>
</feature>
<keyword evidence="1" id="KW-0560">Oxidoreductase</keyword>
<accession>A0A7W8VCD2</accession>
<keyword evidence="5" id="KW-1185">Reference proteome</keyword>
<dbReference type="Gene3D" id="3.50.50.60">
    <property type="entry name" value="FAD/NAD(P)-binding domain"/>
    <property type="match status" value="1"/>
</dbReference>
<name>A0A7W8VCD2_9ACTN</name>
<dbReference type="InterPro" id="IPR006076">
    <property type="entry name" value="FAD-dep_OxRdtase"/>
</dbReference>
<dbReference type="EMBL" id="JACHDB010000001">
    <property type="protein sequence ID" value="MBB5430808.1"/>
    <property type="molecule type" value="Genomic_DNA"/>
</dbReference>
<protein>
    <submittedName>
        <fullName evidence="4">Glycine/D-amino acid oxidase-like deaminating enzyme</fullName>
    </submittedName>
</protein>
<feature type="domain" description="FAD dependent oxidoreductase" evidence="3">
    <location>
        <begin position="3"/>
        <end position="350"/>
    </location>
</feature>
<dbReference type="GO" id="GO:0016491">
    <property type="term" value="F:oxidoreductase activity"/>
    <property type="evidence" value="ECO:0007669"/>
    <property type="project" value="UniProtKB-KW"/>
</dbReference>
<dbReference type="PANTHER" id="PTHR13847">
    <property type="entry name" value="SARCOSINE DEHYDROGENASE-RELATED"/>
    <property type="match status" value="1"/>
</dbReference>
<evidence type="ECO:0000313" key="4">
    <source>
        <dbReference type="EMBL" id="MBB5430808.1"/>
    </source>
</evidence>
<evidence type="ECO:0000256" key="2">
    <source>
        <dbReference type="SAM" id="MobiDB-lite"/>
    </source>
</evidence>
<dbReference type="Proteomes" id="UP000572635">
    <property type="component" value="Unassembled WGS sequence"/>
</dbReference>
<evidence type="ECO:0000256" key="1">
    <source>
        <dbReference type="ARBA" id="ARBA00023002"/>
    </source>
</evidence>
<dbReference type="GO" id="GO:0005737">
    <property type="term" value="C:cytoplasm"/>
    <property type="evidence" value="ECO:0007669"/>
    <property type="project" value="TreeGrafter"/>
</dbReference>
<dbReference type="PANTHER" id="PTHR13847:SF289">
    <property type="entry name" value="GLYCINE OXIDASE"/>
    <property type="match status" value="1"/>
</dbReference>
<gene>
    <name evidence="4" type="ORF">HDA36_000892</name>
</gene>
<evidence type="ECO:0000313" key="5">
    <source>
        <dbReference type="Proteomes" id="UP000572635"/>
    </source>
</evidence>
<evidence type="ECO:0000259" key="3">
    <source>
        <dbReference type="Pfam" id="PF01266"/>
    </source>
</evidence>
<reference evidence="4 5" key="1">
    <citation type="submission" date="2020-08" db="EMBL/GenBank/DDBJ databases">
        <title>Sequencing the genomes of 1000 actinobacteria strains.</title>
        <authorList>
            <person name="Klenk H.-P."/>
        </authorList>
    </citation>
    <scope>NUCLEOTIDE SEQUENCE [LARGE SCALE GENOMIC DNA]</scope>
    <source>
        <strain evidence="4 5">DSM 44551</strain>
    </source>
</reference>
<organism evidence="4 5">
    <name type="scientific">Nocardiopsis composta</name>
    <dbReference type="NCBI Taxonomy" id="157465"/>
    <lineage>
        <taxon>Bacteria</taxon>
        <taxon>Bacillati</taxon>
        <taxon>Actinomycetota</taxon>
        <taxon>Actinomycetes</taxon>
        <taxon>Streptosporangiales</taxon>
        <taxon>Nocardiopsidaceae</taxon>
        <taxon>Nocardiopsis</taxon>
    </lineage>
</organism>
<dbReference type="SUPFAM" id="SSF51905">
    <property type="entry name" value="FAD/NAD(P)-binding domain"/>
    <property type="match status" value="1"/>
</dbReference>